<dbReference type="HOGENOM" id="CLU_595428_0_0_4"/>
<feature type="compositionally biased region" description="Basic and acidic residues" evidence="1">
    <location>
        <begin position="125"/>
        <end position="136"/>
    </location>
</feature>
<organism evidence="2 3">
    <name type="scientific">Chromobacterium violaceum (strain ATCC 12472 / DSM 30191 / JCM 1249 / CCUG 213 / NBRC 12614 / NCIMB 9131 / NCTC 9757 / MK)</name>
    <dbReference type="NCBI Taxonomy" id="243365"/>
    <lineage>
        <taxon>Bacteria</taxon>
        <taxon>Pseudomonadati</taxon>
        <taxon>Pseudomonadota</taxon>
        <taxon>Betaproteobacteria</taxon>
        <taxon>Neisseriales</taxon>
        <taxon>Chromobacteriaceae</taxon>
        <taxon>Chromobacterium</taxon>
    </lineage>
</organism>
<dbReference type="AlphaFoldDB" id="Q7NUG3"/>
<dbReference type="EMBL" id="AE016825">
    <property type="protein sequence ID" value="AAQ60405.1"/>
    <property type="molecule type" value="Genomic_DNA"/>
</dbReference>
<evidence type="ECO:0000313" key="2">
    <source>
        <dbReference type="EMBL" id="AAQ60405.1"/>
    </source>
</evidence>
<keyword evidence="3" id="KW-1185">Reference proteome</keyword>
<feature type="region of interest" description="Disordered" evidence="1">
    <location>
        <begin position="124"/>
        <end position="168"/>
    </location>
</feature>
<evidence type="ECO:0000313" key="3">
    <source>
        <dbReference type="Proteomes" id="UP000001424"/>
    </source>
</evidence>
<dbReference type="Proteomes" id="UP000001424">
    <property type="component" value="Chromosome"/>
</dbReference>
<dbReference type="STRING" id="243365.CV_2735"/>
<gene>
    <name evidence="2" type="ordered locus">CV_2735</name>
</gene>
<sequence length="459" mass="48773">MSWRVCGLPAAAERGDQRHAAGVLAVHHVPQIVLGGDAGILRRQHVQVGDGSSLVLVHRDGFRPFGRRQRRRLHAGLLLQQALRGQIVFDALQRRQHGLAVAGHAGVVVGDRLLGLGAAQAGVEQRQRQRRADRPDAVGQRHPVGEGGAAVAAAGAQRQRGEEGGFGDADLGIGDRHIPFRRGHVRPALQQRRGDAGRNLRQVRRLGGRRQREAGRRLAELGGDRVLQLGAGQLLVHHRGLRGVPLAFRRGHSLVADDAGGELVAGQLQRLAQRFLAVAQIGQLPVGHHQLQVGRGELGLAAQSNGGQLGLGGLLLGLAGLHFAPHRAPQIHFPAGGQAQVVTGGRAVARRAHAMAPGRVGRQRREQAGLCLAQLGLGRAVLRLGLGDGGALLVQRVHQAVQRRVLEHRPPVAARHRVLRLGALPAAVLLELGGNVELGPGVVRADRAAGQRQRRQRGA</sequence>
<accession>Q7NUG3</accession>
<dbReference type="KEGG" id="cvi:CV_2735"/>
<reference evidence="2 3" key="1">
    <citation type="journal article" date="2003" name="Proc. Natl. Acad. Sci. U.S.A.">
        <title>The complete genome sequence of Chromobacterium violaceum reveals remarkable and exploitable bacterial adaptability.</title>
        <authorList>
            <person name="Vasconcelos A.T.R."/>
            <person name="de Almeida D.F."/>
            <person name="Almeida F.C."/>
            <person name="de Almeida L.G.P."/>
            <person name="de Almeida R."/>
            <person name="Goncalves J.A.A."/>
            <person name="Andrade E.M."/>
            <person name="Antonio R.V."/>
            <person name="Araripe J."/>
            <person name="de Araujo M.F.F."/>
            <person name="Filho S.A."/>
            <person name="Azevedo V."/>
            <person name="Batista A.J."/>
            <person name="Bataus L.A.M."/>
            <person name="Batista J.S."/>
            <person name="Belo A."/>
            <person name="vander Berg C."/>
            <person name="Blamey J."/>
            <person name="Bogo M."/>
            <person name="Bonato S."/>
            <person name="Bordignon J."/>
            <person name="Brito C.A."/>
            <person name="Brocchi M."/>
            <person name="Burity H.A."/>
            <person name="Camargo A.A."/>
            <person name="Cardoso D.D.P."/>
            <person name="Carneiro N.P."/>
            <person name="Carraro D.M."/>
            <person name="Carvalho C.M.B."/>
            <person name="Cascardo J.C.M."/>
            <person name="Cavada B.S."/>
            <person name="Chueire L.M.O."/>
            <person name="Pasa T.B.C."/>
            <person name="Duran N."/>
            <person name="Fagundes N."/>
            <person name="Falcao C.L."/>
            <person name="Fantinatti F."/>
            <person name="Farias I.P."/>
            <person name="Felipe M.S.S."/>
            <person name="Ferrari L.P."/>
            <person name="Ferro J.A."/>
            <person name="Ferro M.I.T."/>
            <person name="Franco G.R."/>
            <person name="Freitas N.S.A."/>
            <person name="Furlan L.R."/>
            <person name="Gazzinelli R.T."/>
            <person name="Gomes E.A."/>
            <person name="Goncalves P.R."/>
            <person name="Grangeiro T.B."/>
            <person name="Grattapaglia D."/>
            <person name="Grisard E.C."/>
            <person name="Guimaraes C.T."/>
            <person name="Hanna E.S."/>
            <person name="Hungria M."/>
            <person name="Jardim S.N."/>
            <person name="Laurino J."/>
            <person name="Leoi L.C.T."/>
            <person name="Fassarella L."/>
            <person name="Lima A."/>
            <person name="Loureiro M.F."/>
            <person name="Lyra M.C.P."/>
            <person name="Macedo M."/>
            <person name="Madeira H.M.F."/>
            <person name="Manfio G.P."/>
            <person name="Maranhao A.Q."/>
            <person name="Martins W.S."/>
            <person name="di Mauro S.M.Z."/>
            <person name="de Medeiros S.R.B."/>
            <person name="Meissner R.D.V."/>
            <person name="Menck C.F.M."/>
            <person name="Moreira M.A.M."/>
            <person name="Nascimento F.F."/>
            <person name="Nicolas M.F."/>
            <person name="Oliveira J.G."/>
            <person name="Oliveira S.C."/>
            <person name="Paixao R.F.C."/>
            <person name="Parente J.A."/>
            <person name="Pedrosa F.O."/>
            <person name="Pena S.J.D."/>
            <person name="Perreira J.O."/>
            <person name="Perreira M."/>
            <person name="Pinto L.S.R.C."/>
            <person name="Pinto L.S."/>
            <person name="Porto J.I.R."/>
            <person name="Potrich D.P."/>
            <person name="Neto C.E.R."/>
            <person name="Reis A.M.M."/>
            <person name="Rigo L.U."/>
            <person name="Rondinelli E."/>
            <person name="dos Santos E.B.P."/>
            <person name="Santos F.R."/>
            <person name="Schneider M.P.C."/>
            <person name="Seuanez H.N."/>
            <person name="Silva A.M.R."/>
            <person name="da Silva A.L.C."/>
            <person name="Silva D.W."/>
            <person name="Silva R."/>
            <person name="Simoes I.C."/>
            <person name="Simon D."/>
            <person name="Soares C.M.A."/>
            <person name="Soares R.B.A."/>
            <person name="Souza E.M."/>
            <person name="Souza K.R.L."/>
            <person name="Souza R.C."/>
            <person name="Steffens M.B.R."/>
            <person name="Steindel M."/>
            <person name="Teixeira S.R."/>
            <person name="Urmenyi T."/>
            <person name="Vettore A."/>
            <person name="Wassem R."/>
            <person name="Zaha A."/>
            <person name="Simpson A.J.G."/>
        </authorList>
    </citation>
    <scope>NUCLEOTIDE SEQUENCE [LARGE SCALE GENOMIC DNA]</scope>
    <source>
        <strain evidence="3">ATCC 12472 / DSM 30191 / JCM 1249 / NBRC 12614 / NCIMB 9131 / NCTC 9757</strain>
    </source>
</reference>
<evidence type="ECO:0000256" key="1">
    <source>
        <dbReference type="SAM" id="MobiDB-lite"/>
    </source>
</evidence>
<name>Q7NUG3_CHRVO</name>
<feature type="compositionally biased region" description="Low complexity" evidence="1">
    <location>
        <begin position="149"/>
        <end position="158"/>
    </location>
</feature>
<proteinExistence type="predicted"/>
<protein>
    <submittedName>
        <fullName evidence="2">Uncharacterized protein</fullName>
    </submittedName>
</protein>